<gene>
    <name evidence="9" type="ORF">FTV88_2414</name>
</gene>
<feature type="transmembrane region" description="Helical" evidence="8">
    <location>
        <begin position="32"/>
        <end position="50"/>
    </location>
</feature>
<evidence type="ECO:0000256" key="5">
    <source>
        <dbReference type="ARBA" id="ARBA00022989"/>
    </source>
</evidence>
<dbReference type="InterPro" id="IPR037185">
    <property type="entry name" value="EmrE-like"/>
</dbReference>
<sequence length="110" mass="11988">MIELAWLYLFIAGLFEVLWAIGLKYSEGFSRLWPSIGTLCAMVLSFFLLAQALKSLPLGTAYAVWTGIGAIGTVLLGIVLFGESRELSRLFFILLILIGIVGLKITSTTS</sequence>
<dbReference type="EMBL" id="CP045875">
    <property type="protein sequence ID" value="QGG48512.1"/>
    <property type="molecule type" value="Genomic_DNA"/>
</dbReference>
<dbReference type="Pfam" id="PF00893">
    <property type="entry name" value="Multi_Drug_Res"/>
    <property type="match status" value="1"/>
</dbReference>
<dbReference type="NCBIfam" id="NF008512">
    <property type="entry name" value="PRK11431.1"/>
    <property type="match status" value="1"/>
</dbReference>
<reference evidence="10" key="1">
    <citation type="submission" date="2019-11" db="EMBL/GenBank/DDBJ databases">
        <title>Genome sequence of Heliorestis convoluta strain HH, an alkaliphilic and minimalistic phototrophic bacterium from a soda lake in Egypt.</title>
        <authorList>
            <person name="Dewey E.D."/>
            <person name="Stokes L.M."/>
            <person name="Burchell B.M."/>
            <person name="Shaffer K.N."/>
            <person name="Huntington A.M."/>
            <person name="Baker J.M."/>
            <person name="Nadendla S."/>
            <person name="Giglio M.G."/>
            <person name="Touchman J.W."/>
            <person name="Blankenship R.E."/>
            <person name="Madigan M.T."/>
            <person name="Sattley W.M."/>
        </authorList>
    </citation>
    <scope>NUCLEOTIDE SEQUENCE [LARGE SCALE GENOMIC DNA]</scope>
    <source>
        <strain evidence="10">HH</strain>
    </source>
</reference>
<dbReference type="GO" id="GO:0022857">
    <property type="term" value="F:transmembrane transporter activity"/>
    <property type="evidence" value="ECO:0007669"/>
    <property type="project" value="InterPro"/>
</dbReference>
<protein>
    <submittedName>
        <fullName evidence="9">Small Multidrug Resistance family protein</fullName>
    </submittedName>
</protein>
<dbReference type="KEGG" id="hcv:FTV88_2414"/>
<comment type="similarity">
    <text evidence="7">Belongs to the drug/metabolite transporter (DMT) superfamily. Small multidrug resistance (SMR) (TC 2.A.7.1) family.</text>
</comment>
<feature type="transmembrane region" description="Helical" evidence="8">
    <location>
        <begin position="89"/>
        <end position="107"/>
    </location>
</feature>
<keyword evidence="3" id="KW-1003">Cell membrane</keyword>
<organism evidence="9 10">
    <name type="scientific">Heliorestis convoluta</name>
    <dbReference type="NCBI Taxonomy" id="356322"/>
    <lineage>
        <taxon>Bacteria</taxon>
        <taxon>Bacillati</taxon>
        <taxon>Bacillota</taxon>
        <taxon>Clostridia</taxon>
        <taxon>Eubacteriales</taxon>
        <taxon>Heliobacteriaceae</taxon>
        <taxon>Heliorestis</taxon>
    </lineage>
</organism>
<dbReference type="Gene3D" id="1.10.3730.20">
    <property type="match status" value="1"/>
</dbReference>
<proteinExistence type="inferred from homology"/>
<dbReference type="Proteomes" id="UP000366051">
    <property type="component" value="Chromosome"/>
</dbReference>
<evidence type="ECO:0000256" key="8">
    <source>
        <dbReference type="SAM" id="Phobius"/>
    </source>
</evidence>
<keyword evidence="10" id="KW-1185">Reference proteome</keyword>
<dbReference type="SUPFAM" id="SSF103481">
    <property type="entry name" value="Multidrug resistance efflux transporter EmrE"/>
    <property type="match status" value="1"/>
</dbReference>
<dbReference type="PANTHER" id="PTHR30561">
    <property type="entry name" value="SMR FAMILY PROTON-DEPENDENT DRUG EFFLUX TRANSPORTER SUGE"/>
    <property type="match status" value="1"/>
</dbReference>
<feature type="transmembrane region" description="Helical" evidence="8">
    <location>
        <begin position="62"/>
        <end position="82"/>
    </location>
</feature>
<comment type="subcellular location">
    <subcellularLocation>
        <location evidence="1 7">Cell membrane</location>
        <topology evidence="1 7">Multi-pass membrane protein</topology>
    </subcellularLocation>
</comment>
<dbReference type="FunFam" id="1.10.3730.20:FF:000001">
    <property type="entry name" value="Quaternary ammonium compound resistance transporter SugE"/>
    <property type="match status" value="1"/>
</dbReference>
<name>A0A5Q2N5B8_9FIRM</name>
<keyword evidence="5 8" id="KW-1133">Transmembrane helix</keyword>
<dbReference type="AlphaFoldDB" id="A0A5Q2N5B8"/>
<dbReference type="InterPro" id="IPR000390">
    <property type="entry name" value="Small_drug/metabolite_transptr"/>
</dbReference>
<keyword evidence="6 8" id="KW-0472">Membrane</keyword>
<accession>A0A5Q2N5B8</accession>
<keyword evidence="4 7" id="KW-0812">Transmembrane</keyword>
<evidence type="ECO:0000313" key="10">
    <source>
        <dbReference type="Proteomes" id="UP000366051"/>
    </source>
</evidence>
<evidence type="ECO:0000256" key="3">
    <source>
        <dbReference type="ARBA" id="ARBA00022475"/>
    </source>
</evidence>
<evidence type="ECO:0000256" key="4">
    <source>
        <dbReference type="ARBA" id="ARBA00022692"/>
    </source>
</evidence>
<evidence type="ECO:0000313" key="9">
    <source>
        <dbReference type="EMBL" id="QGG48512.1"/>
    </source>
</evidence>
<evidence type="ECO:0000256" key="6">
    <source>
        <dbReference type="ARBA" id="ARBA00023136"/>
    </source>
</evidence>
<evidence type="ECO:0000256" key="7">
    <source>
        <dbReference type="RuleBase" id="RU003942"/>
    </source>
</evidence>
<feature type="transmembrane region" description="Helical" evidence="8">
    <location>
        <begin position="6"/>
        <end position="25"/>
    </location>
</feature>
<dbReference type="PANTHER" id="PTHR30561:SF0">
    <property type="entry name" value="GUANIDINIUM EXPORTER"/>
    <property type="match status" value="1"/>
</dbReference>
<evidence type="ECO:0000256" key="2">
    <source>
        <dbReference type="ARBA" id="ARBA00022448"/>
    </source>
</evidence>
<keyword evidence="2" id="KW-0813">Transport</keyword>
<dbReference type="InterPro" id="IPR045324">
    <property type="entry name" value="Small_multidrug_res"/>
</dbReference>
<dbReference type="GO" id="GO:0005886">
    <property type="term" value="C:plasma membrane"/>
    <property type="evidence" value="ECO:0007669"/>
    <property type="project" value="UniProtKB-SubCell"/>
</dbReference>
<evidence type="ECO:0000256" key="1">
    <source>
        <dbReference type="ARBA" id="ARBA00004651"/>
    </source>
</evidence>